<dbReference type="EMBL" id="KN823668">
    <property type="protein sequence ID" value="KIO16119.1"/>
    <property type="molecule type" value="Genomic_DNA"/>
</dbReference>
<dbReference type="Proteomes" id="UP000054248">
    <property type="component" value="Unassembled WGS sequence"/>
</dbReference>
<sequence length="225" mass="24517">MLIYPAFPRPAGASCPLSTLLDSSFTTPPSLFCPIISQTPRRHHIVASLQKGPSTSVFLTPNFEQQPVAFSFADLSPSCNSFRAILRYRWCSANDNAKGSPLSTLTSMSTSKGPRKVQPVPSSQSAVGFLSADPSMISIWSKADFPPFVAFSCLWVICCHEALLVGRKGGVATAEMGGTVGRPCHRRKRQSVTSSRETLALLYPQQRMACEWASSHNPLLDRAKR</sequence>
<proteinExistence type="predicted"/>
<keyword evidence="2" id="KW-1185">Reference proteome</keyword>
<dbReference type="HOGENOM" id="CLU_1230699_0_0_1"/>
<accession>A0A0C3Q1L7</accession>
<name>A0A0C3Q1L7_9AGAM</name>
<gene>
    <name evidence="1" type="ORF">M407DRAFT_194063</name>
</gene>
<dbReference type="AlphaFoldDB" id="A0A0C3Q1L7"/>
<reference evidence="1 2" key="1">
    <citation type="submission" date="2014-04" db="EMBL/GenBank/DDBJ databases">
        <authorList>
            <consortium name="DOE Joint Genome Institute"/>
            <person name="Kuo A."/>
            <person name="Girlanda M."/>
            <person name="Perotto S."/>
            <person name="Kohler A."/>
            <person name="Nagy L.G."/>
            <person name="Floudas D."/>
            <person name="Copeland A."/>
            <person name="Barry K.W."/>
            <person name="Cichocki N."/>
            <person name="Veneault-Fourrey C."/>
            <person name="LaButti K."/>
            <person name="Lindquist E.A."/>
            <person name="Lipzen A."/>
            <person name="Lundell T."/>
            <person name="Morin E."/>
            <person name="Murat C."/>
            <person name="Sun H."/>
            <person name="Tunlid A."/>
            <person name="Henrissat B."/>
            <person name="Grigoriev I.V."/>
            <person name="Hibbett D.S."/>
            <person name="Martin F."/>
            <person name="Nordberg H.P."/>
            <person name="Cantor M.N."/>
            <person name="Hua S.X."/>
        </authorList>
    </citation>
    <scope>NUCLEOTIDE SEQUENCE [LARGE SCALE GENOMIC DNA]</scope>
    <source>
        <strain evidence="1 2">MUT 4182</strain>
    </source>
</reference>
<evidence type="ECO:0000313" key="1">
    <source>
        <dbReference type="EMBL" id="KIO16119.1"/>
    </source>
</evidence>
<evidence type="ECO:0000313" key="2">
    <source>
        <dbReference type="Proteomes" id="UP000054248"/>
    </source>
</evidence>
<reference evidence="2" key="2">
    <citation type="submission" date="2015-01" db="EMBL/GenBank/DDBJ databases">
        <title>Evolutionary Origins and Diversification of the Mycorrhizal Mutualists.</title>
        <authorList>
            <consortium name="DOE Joint Genome Institute"/>
            <consortium name="Mycorrhizal Genomics Consortium"/>
            <person name="Kohler A."/>
            <person name="Kuo A."/>
            <person name="Nagy L.G."/>
            <person name="Floudas D."/>
            <person name="Copeland A."/>
            <person name="Barry K.W."/>
            <person name="Cichocki N."/>
            <person name="Veneault-Fourrey C."/>
            <person name="LaButti K."/>
            <person name="Lindquist E.A."/>
            <person name="Lipzen A."/>
            <person name="Lundell T."/>
            <person name="Morin E."/>
            <person name="Murat C."/>
            <person name="Riley R."/>
            <person name="Ohm R."/>
            <person name="Sun H."/>
            <person name="Tunlid A."/>
            <person name="Henrissat B."/>
            <person name="Grigoriev I.V."/>
            <person name="Hibbett D.S."/>
            <person name="Martin F."/>
        </authorList>
    </citation>
    <scope>NUCLEOTIDE SEQUENCE [LARGE SCALE GENOMIC DNA]</scope>
    <source>
        <strain evidence="2">MUT 4182</strain>
    </source>
</reference>
<protein>
    <submittedName>
        <fullName evidence="1">Uncharacterized protein</fullName>
    </submittedName>
</protein>
<organism evidence="1 2">
    <name type="scientific">Tulasnella calospora MUT 4182</name>
    <dbReference type="NCBI Taxonomy" id="1051891"/>
    <lineage>
        <taxon>Eukaryota</taxon>
        <taxon>Fungi</taxon>
        <taxon>Dikarya</taxon>
        <taxon>Basidiomycota</taxon>
        <taxon>Agaricomycotina</taxon>
        <taxon>Agaricomycetes</taxon>
        <taxon>Cantharellales</taxon>
        <taxon>Tulasnellaceae</taxon>
        <taxon>Tulasnella</taxon>
    </lineage>
</organism>